<dbReference type="InterPro" id="IPR003607">
    <property type="entry name" value="HD/PDEase_dom"/>
</dbReference>
<comment type="caution">
    <text evidence="2">The sequence shown here is derived from an EMBL/GenBank/DDBJ whole genome shotgun (WGS) entry which is preliminary data.</text>
</comment>
<dbReference type="AlphaFoldDB" id="F5R9L2"/>
<keyword evidence="3" id="KW-1185">Reference proteome</keyword>
<reference evidence="2 3" key="1">
    <citation type="journal article" date="2011" name="J. Bacteriol.">
        <title>Genome sequence of Methyloversatilis universalis FAM5T, a methylotrophic representative of the order Rhodocyclales.</title>
        <authorList>
            <person name="Kittichotirat W."/>
            <person name="Good N.M."/>
            <person name="Hall R."/>
            <person name="Bringel F."/>
            <person name="Lajus A."/>
            <person name="Medigue C."/>
            <person name="Smalley N.E."/>
            <person name="Beck D."/>
            <person name="Bumgarner R."/>
            <person name="Vuilleumier S."/>
            <person name="Kalyuzhnaya M.G."/>
        </authorList>
    </citation>
    <scope>NUCLEOTIDE SEQUENCE [LARGE SCALE GENOMIC DNA]</scope>
    <source>
        <strain evidence="3">ATCC BAA-1314 / JCM 13912 / FAM5</strain>
    </source>
</reference>
<proteinExistence type="predicted"/>
<dbReference type="SMART" id="SM00471">
    <property type="entry name" value="HDc"/>
    <property type="match status" value="1"/>
</dbReference>
<dbReference type="Gene3D" id="1.10.3210.10">
    <property type="entry name" value="Hypothetical protein af1432"/>
    <property type="match status" value="1"/>
</dbReference>
<organism evidence="2 3">
    <name type="scientific">Methyloversatilis universalis (strain ATCC BAA-1314 / DSM 25237 / JCM 13912 / CCUG 52030 / FAM5)</name>
    <dbReference type="NCBI Taxonomy" id="1000565"/>
    <lineage>
        <taxon>Bacteria</taxon>
        <taxon>Pseudomonadati</taxon>
        <taxon>Pseudomonadota</taxon>
        <taxon>Betaproteobacteria</taxon>
        <taxon>Nitrosomonadales</taxon>
        <taxon>Sterolibacteriaceae</taxon>
        <taxon>Methyloversatilis</taxon>
    </lineage>
</organism>
<evidence type="ECO:0000313" key="2">
    <source>
        <dbReference type="EMBL" id="EGK72694.1"/>
    </source>
</evidence>
<dbReference type="PANTHER" id="PTHR46246:SF1">
    <property type="entry name" value="GUANOSINE-3',5'-BIS(DIPHOSPHATE) 3'-PYROPHOSPHOHYDROLASE MESH1"/>
    <property type="match status" value="1"/>
</dbReference>
<evidence type="ECO:0000313" key="3">
    <source>
        <dbReference type="Proteomes" id="UP000005019"/>
    </source>
</evidence>
<protein>
    <submittedName>
        <fullName evidence="2">HD domain-containing protein 3</fullName>
    </submittedName>
</protein>
<dbReference type="RefSeq" id="WP_008059307.1">
    <property type="nucleotide sequence ID" value="NZ_AFHG01000031.1"/>
</dbReference>
<dbReference type="OrthoDB" id="9802385at2"/>
<dbReference type="EMBL" id="AFHG01000031">
    <property type="protein sequence ID" value="EGK72694.1"/>
    <property type="molecule type" value="Genomic_DNA"/>
</dbReference>
<name>F5R9L2_METUF</name>
<dbReference type="InterPro" id="IPR052194">
    <property type="entry name" value="MESH1"/>
</dbReference>
<dbReference type="Pfam" id="PF13328">
    <property type="entry name" value="HD_4"/>
    <property type="match status" value="1"/>
</dbReference>
<feature type="domain" description="HD" evidence="1">
    <location>
        <begin position="34"/>
        <end position="129"/>
    </location>
</feature>
<dbReference type="GO" id="GO:0008893">
    <property type="term" value="F:guanosine-3',5'-bis(diphosphate) 3'-diphosphatase activity"/>
    <property type="evidence" value="ECO:0007669"/>
    <property type="project" value="TreeGrafter"/>
</dbReference>
<dbReference type="InterPro" id="IPR006674">
    <property type="entry name" value="HD_domain"/>
</dbReference>
<dbReference type="SUPFAM" id="SSF109604">
    <property type="entry name" value="HD-domain/PDEase-like"/>
    <property type="match status" value="1"/>
</dbReference>
<dbReference type="eggNOG" id="COG0317">
    <property type="taxonomic scope" value="Bacteria"/>
</dbReference>
<dbReference type="Proteomes" id="UP000005019">
    <property type="component" value="Unassembled WGS sequence"/>
</dbReference>
<dbReference type="PROSITE" id="PS51831">
    <property type="entry name" value="HD"/>
    <property type="match status" value="1"/>
</dbReference>
<dbReference type="CDD" id="cd00077">
    <property type="entry name" value="HDc"/>
    <property type="match status" value="1"/>
</dbReference>
<gene>
    <name evidence="2" type="ORF">METUNv1_00933</name>
</gene>
<accession>F5R9L2</accession>
<dbReference type="STRING" id="1000565.METUNv1_00933"/>
<evidence type="ECO:0000259" key="1">
    <source>
        <dbReference type="PROSITE" id="PS51831"/>
    </source>
</evidence>
<dbReference type="PANTHER" id="PTHR46246">
    <property type="entry name" value="GUANOSINE-3',5'-BIS(DIPHOSPHATE) 3'-PYROPHOSPHOHYDROLASE MESH1"/>
    <property type="match status" value="1"/>
</dbReference>
<sequence>MTASFASAALLEALTFAALKHQGQTRKSADRAPYIHHPIAVATILAREGGVQDTDTLIAALLHDTLEDTDTSEAELQRHFGARVAAIVAELSDDMTLPKPERKAIQVLRAHDYSPPARLVRLADKIANVRDVIDNPPQDWPLERRVRYLSWSGEVVAALRGTHAELEARFHAAVRRGFAALTEVPGAAARTAYSSAE</sequence>